<evidence type="ECO:0000313" key="3">
    <source>
        <dbReference type="Proteomes" id="UP000179252"/>
    </source>
</evidence>
<keyword evidence="1" id="KW-0812">Transmembrane</keyword>
<name>A0A1F5FV76_9BACT</name>
<feature type="transmembrane region" description="Helical" evidence="1">
    <location>
        <begin position="12"/>
        <end position="31"/>
    </location>
</feature>
<feature type="transmembrane region" description="Helical" evidence="1">
    <location>
        <begin position="202"/>
        <end position="222"/>
    </location>
</feature>
<dbReference type="Proteomes" id="UP000179252">
    <property type="component" value="Unassembled WGS sequence"/>
</dbReference>
<reference evidence="2 3" key="1">
    <citation type="journal article" date="2016" name="Nat. Commun.">
        <title>Thousands of microbial genomes shed light on interconnected biogeochemical processes in an aquifer system.</title>
        <authorList>
            <person name="Anantharaman K."/>
            <person name="Brown C.T."/>
            <person name="Hug L.A."/>
            <person name="Sharon I."/>
            <person name="Castelle C.J."/>
            <person name="Probst A.J."/>
            <person name="Thomas B.C."/>
            <person name="Singh A."/>
            <person name="Wilkins M.J."/>
            <person name="Karaoz U."/>
            <person name="Brodie E.L."/>
            <person name="Williams K.H."/>
            <person name="Hubbard S.S."/>
            <person name="Banfield J.F."/>
        </authorList>
    </citation>
    <scope>NUCLEOTIDE SEQUENCE [LARGE SCALE GENOMIC DNA]</scope>
</reference>
<feature type="transmembrane region" description="Helical" evidence="1">
    <location>
        <begin position="37"/>
        <end position="54"/>
    </location>
</feature>
<dbReference type="EMBL" id="MFAU01000045">
    <property type="protein sequence ID" value="OGD83513.1"/>
    <property type="molecule type" value="Genomic_DNA"/>
</dbReference>
<proteinExistence type="predicted"/>
<organism evidence="2 3">
    <name type="scientific">Candidatus Curtissbacteria bacterium RBG_13_40_7</name>
    <dbReference type="NCBI Taxonomy" id="1797706"/>
    <lineage>
        <taxon>Bacteria</taxon>
        <taxon>Candidatus Curtissiibacteriota</taxon>
    </lineage>
</organism>
<comment type="caution">
    <text evidence="2">The sequence shown here is derived from an EMBL/GenBank/DDBJ whole genome shotgun (WGS) entry which is preliminary data.</text>
</comment>
<evidence type="ECO:0000313" key="2">
    <source>
        <dbReference type="EMBL" id="OGD83513.1"/>
    </source>
</evidence>
<accession>A0A1F5FV76</accession>
<sequence>MLIWQNFKTIRLIDIPWRFLGLATLALSFLAAYVAKAIKPAFIFLLLIFAVLVANRNHLRINKTQDFDDNFFQTYTGHATQYSEFTPIWRQTIRVPIDFDPKIKAEVINDQAQISNLYSSSKKITLSVDVQSENAQIRVNKFYFPGVQVILNNRKLVPFEDLIITDPKNLHLEKEQDSSGLMLVNLSKGNNRIVTQFGETPLRLFADFLSLGAFLFAVGIVVKNVKKKT</sequence>
<keyword evidence="1" id="KW-0472">Membrane</keyword>
<gene>
    <name evidence="2" type="ORF">A2165_02780</name>
</gene>
<dbReference type="AlphaFoldDB" id="A0A1F5FV76"/>
<keyword evidence="1" id="KW-1133">Transmembrane helix</keyword>
<evidence type="ECO:0000256" key="1">
    <source>
        <dbReference type="SAM" id="Phobius"/>
    </source>
</evidence>
<protein>
    <submittedName>
        <fullName evidence="2">Uncharacterized protein</fullName>
    </submittedName>
</protein>